<keyword evidence="1" id="KW-1133">Transmembrane helix</keyword>
<organism evidence="2 3">
    <name type="scientific">Marchantia polymorpha subsp. ruderalis</name>
    <dbReference type="NCBI Taxonomy" id="1480154"/>
    <lineage>
        <taxon>Eukaryota</taxon>
        <taxon>Viridiplantae</taxon>
        <taxon>Streptophyta</taxon>
        <taxon>Embryophyta</taxon>
        <taxon>Marchantiophyta</taxon>
        <taxon>Marchantiopsida</taxon>
        <taxon>Marchantiidae</taxon>
        <taxon>Marchantiales</taxon>
        <taxon>Marchantiaceae</taxon>
        <taxon>Marchantia</taxon>
    </lineage>
</organism>
<dbReference type="Proteomes" id="UP001162541">
    <property type="component" value="Chromosome 7"/>
</dbReference>
<dbReference type="EMBL" id="AP019872">
    <property type="protein sequence ID" value="BBN17391.1"/>
    <property type="molecule type" value="Genomic_DNA"/>
</dbReference>
<reference evidence="3" key="1">
    <citation type="journal article" date="2020" name="Curr. Biol.">
        <title>Chromatin organization in early land plants reveals an ancestral association between H3K27me3, transposons, and constitutive heterochromatin.</title>
        <authorList>
            <person name="Montgomery S.A."/>
            <person name="Tanizawa Y."/>
            <person name="Galik B."/>
            <person name="Wang N."/>
            <person name="Ito T."/>
            <person name="Mochizuki T."/>
            <person name="Akimcheva S."/>
            <person name="Bowman J.L."/>
            <person name="Cognat V."/>
            <person name="Marechal-Drouard L."/>
            <person name="Ekker H."/>
            <person name="Hong S.F."/>
            <person name="Kohchi T."/>
            <person name="Lin S.S."/>
            <person name="Liu L.D."/>
            <person name="Nakamura Y."/>
            <person name="Valeeva L.R."/>
            <person name="Shakirov E.V."/>
            <person name="Shippen D.E."/>
            <person name="Wei W.L."/>
            <person name="Yagura M."/>
            <person name="Yamaoka S."/>
            <person name="Yamato K.T."/>
            <person name="Liu C."/>
            <person name="Berger F."/>
        </authorList>
    </citation>
    <scope>NUCLEOTIDE SEQUENCE [LARGE SCALE GENOMIC DNA]</scope>
    <source>
        <strain evidence="3">Tak-1</strain>
    </source>
</reference>
<protein>
    <submittedName>
        <fullName evidence="2">Uncharacterized protein</fullName>
    </submittedName>
</protein>
<evidence type="ECO:0000313" key="3">
    <source>
        <dbReference type="Proteomes" id="UP001162541"/>
    </source>
</evidence>
<gene>
    <name evidence="2" type="ORF">Mp_7g14150</name>
</gene>
<name>A0AAF6BZF7_MARPO</name>
<evidence type="ECO:0000256" key="1">
    <source>
        <dbReference type="SAM" id="Phobius"/>
    </source>
</evidence>
<sequence>MELKRPSTSSVSVTGRWRGVLLCVIVLTLIFVVQMLFVQFRGGFGSFLGGESLARTSSRMHGVYSSHNMSLLKFPSSDISVALLVTARAGLEKSVSQVPFLQVCLPSLLKTIEPRGRYVYSIYFGFDLDDPIYDNTTNLDYIRDSFDDLSRGYSLSLKFFRYNGTRGKPVWAWNRLARAAYRDDADYFYQVNDDVKFVSNNWTTKFVHALRSNKVFPGLGVTGPCDLGNPARLLLTQSFVSRVHLDVFRHFYPPLFRNWFSDDWITQVYHPEHLFKFSTVYVNNTLVQSTRYDIDYAGEKVLKTLVSDGRASIEEFLQSNPIPIVPPLLAIKNGNEKKKKSILFPEKDKTRWR</sequence>
<dbReference type="SUPFAM" id="SSF53448">
    <property type="entry name" value="Nucleotide-diphospho-sugar transferases"/>
    <property type="match status" value="1"/>
</dbReference>
<dbReference type="AlphaFoldDB" id="A0AAF6BZF7"/>
<evidence type="ECO:0000313" key="2">
    <source>
        <dbReference type="EMBL" id="BBN17391.1"/>
    </source>
</evidence>
<dbReference type="InterPro" id="IPR029044">
    <property type="entry name" value="Nucleotide-diphossugar_trans"/>
</dbReference>
<proteinExistence type="predicted"/>
<feature type="transmembrane region" description="Helical" evidence="1">
    <location>
        <begin position="20"/>
        <end position="38"/>
    </location>
</feature>
<keyword evidence="1" id="KW-0472">Membrane</keyword>
<accession>A0AAF6BZF7</accession>
<keyword evidence="1" id="KW-0812">Transmembrane</keyword>